<dbReference type="CDD" id="cd17574">
    <property type="entry name" value="REC_OmpR"/>
    <property type="match status" value="1"/>
</dbReference>
<dbReference type="EMBL" id="BA000035">
    <property type="protein sequence ID" value="BAC17088.1"/>
    <property type="molecule type" value="Genomic_DNA"/>
</dbReference>
<evidence type="ECO:0000313" key="11">
    <source>
        <dbReference type="Proteomes" id="UP000001409"/>
    </source>
</evidence>
<dbReference type="STRING" id="196164.gene:10740675"/>
<evidence type="ECO:0000256" key="5">
    <source>
        <dbReference type="ARBA" id="ARBA00023163"/>
    </source>
</evidence>
<dbReference type="SUPFAM" id="SSF46894">
    <property type="entry name" value="C-terminal effector domain of the bipartite response regulators"/>
    <property type="match status" value="1"/>
</dbReference>
<dbReference type="PROSITE" id="PS51755">
    <property type="entry name" value="OMPR_PHOB"/>
    <property type="match status" value="1"/>
</dbReference>
<dbReference type="GO" id="GO:0000156">
    <property type="term" value="F:phosphorelay response regulator activity"/>
    <property type="evidence" value="ECO:0007669"/>
    <property type="project" value="TreeGrafter"/>
</dbReference>
<proteinExistence type="predicted"/>
<evidence type="ECO:0000256" key="3">
    <source>
        <dbReference type="ARBA" id="ARBA00023015"/>
    </source>
</evidence>
<dbReference type="GO" id="GO:0000976">
    <property type="term" value="F:transcription cis-regulatory region binding"/>
    <property type="evidence" value="ECO:0007669"/>
    <property type="project" value="TreeGrafter"/>
</dbReference>
<reference evidence="10 11" key="1">
    <citation type="journal article" date="2003" name="Genome Res.">
        <title>Comparative complete genome sequence analysis of the amino acid replacements responsible for the thermostability of Corynebacterium efficiens.</title>
        <authorList>
            <person name="Nishio Y."/>
            <person name="Nakamura Y."/>
            <person name="Kawarabayasi Y."/>
            <person name="Usuda Y."/>
            <person name="Kimura E."/>
            <person name="Sugimoto S."/>
            <person name="Matsui K."/>
            <person name="Yamagishi A."/>
            <person name="Kikuchi H."/>
            <person name="Ikeo K."/>
            <person name="Gojobori T."/>
        </authorList>
    </citation>
    <scope>NUCLEOTIDE SEQUENCE [LARGE SCALE GENOMIC DNA]</scope>
    <source>
        <strain evidence="11">DSM 44549 / YS-314 / AJ 12310 / JCM 11189 / NBRC 100395</strain>
    </source>
</reference>
<dbReference type="SUPFAM" id="SSF52172">
    <property type="entry name" value="CheY-like"/>
    <property type="match status" value="1"/>
</dbReference>
<feature type="domain" description="Response regulatory" evidence="8">
    <location>
        <begin position="14"/>
        <end position="127"/>
    </location>
</feature>
<protein>
    <submittedName>
        <fullName evidence="10">Sensory transduction protein</fullName>
    </submittedName>
</protein>
<dbReference type="GO" id="GO:0006355">
    <property type="term" value="P:regulation of DNA-templated transcription"/>
    <property type="evidence" value="ECO:0007669"/>
    <property type="project" value="InterPro"/>
</dbReference>
<dbReference type="InterPro" id="IPR001867">
    <property type="entry name" value="OmpR/PhoB-type_DNA-bd"/>
</dbReference>
<feature type="domain" description="OmpR/PhoB-type" evidence="9">
    <location>
        <begin position="140"/>
        <end position="239"/>
    </location>
</feature>
<evidence type="ECO:0000313" key="10">
    <source>
        <dbReference type="EMBL" id="BAC17088.1"/>
    </source>
</evidence>
<keyword evidence="1 6" id="KW-0597">Phosphoprotein</keyword>
<dbReference type="PANTHER" id="PTHR48111:SF4">
    <property type="entry name" value="DNA-BINDING DUAL TRANSCRIPTIONAL REGULATOR OMPR"/>
    <property type="match status" value="1"/>
</dbReference>
<evidence type="ECO:0000256" key="6">
    <source>
        <dbReference type="PROSITE-ProRule" id="PRU00169"/>
    </source>
</evidence>
<dbReference type="PROSITE" id="PS50110">
    <property type="entry name" value="RESPONSE_REGULATORY"/>
    <property type="match status" value="1"/>
</dbReference>
<dbReference type="InterPro" id="IPR011006">
    <property type="entry name" value="CheY-like_superfamily"/>
</dbReference>
<dbReference type="KEGG" id="cef:CE0278"/>
<keyword evidence="11" id="KW-1185">Reference proteome</keyword>
<keyword evidence="5" id="KW-0804">Transcription</keyword>
<sequence>MAVQTPTDTLAAGRVLIVDDEKPLAQMVETYLLRAGFETVQAHTGIDAVHEARRFSPDVVILDLGLPELDGLEVCRQVRAFSDCYILMLTARGSEEDKITGLTMGADDYITKPFGIRELVTRVRAVMRRPRITVTGPGTDAPLIIGDLVIDPSAHTVRVGGGAVDITPTEFDLLLALALRPGRVCSRRELVTEVWDTTWVGDERIVDVHIGNLRRKLGTDARGRGLIDTVRGVGYRLGQV</sequence>
<keyword evidence="4 7" id="KW-0238">DNA-binding</keyword>
<dbReference type="FunFam" id="1.10.10.10:FF:000018">
    <property type="entry name" value="DNA-binding response regulator ResD"/>
    <property type="match status" value="1"/>
</dbReference>
<dbReference type="FunFam" id="3.40.50.2300:FF:000001">
    <property type="entry name" value="DNA-binding response regulator PhoB"/>
    <property type="match status" value="1"/>
</dbReference>
<dbReference type="CDD" id="cd00383">
    <property type="entry name" value="trans_reg_C"/>
    <property type="match status" value="1"/>
</dbReference>
<dbReference type="Gene3D" id="6.10.250.690">
    <property type="match status" value="1"/>
</dbReference>
<accession>Q8FTV0</accession>
<dbReference type="Pfam" id="PF00486">
    <property type="entry name" value="Trans_reg_C"/>
    <property type="match status" value="1"/>
</dbReference>
<dbReference type="RefSeq" id="WP_006770237.1">
    <property type="nucleotide sequence ID" value="NC_004369.1"/>
</dbReference>
<dbReference type="Gene3D" id="1.10.10.10">
    <property type="entry name" value="Winged helix-like DNA-binding domain superfamily/Winged helix DNA-binding domain"/>
    <property type="match status" value="1"/>
</dbReference>
<feature type="DNA-binding region" description="OmpR/PhoB-type" evidence="7">
    <location>
        <begin position="140"/>
        <end position="239"/>
    </location>
</feature>
<name>Q8FTV0_COREF</name>
<dbReference type="InterPro" id="IPR001789">
    <property type="entry name" value="Sig_transdc_resp-reg_receiver"/>
</dbReference>
<evidence type="ECO:0000256" key="2">
    <source>
        <dbReference type="ARBA" id="ARBA00023012"/>
    </source>
</evidence>
<dbReference type="PANTHER" id="PTHR48111">
    <property type="entry name" value="REGULATOR OF RPOS"/>
    <property type="match status" value="1"/>
</dbReference>
<dbReference type="eggNOG" id="COG0745">
    <property type="taxonomic scope" value="Bacteria"/>
</dbReference>
<evidence type="ECO:0000256" key="1">
    <source>
        <dbReference type="ARBA" id="ARBA00022553"/>
    </source>
</evidence>
<dbReference type="Pfam" id="PF00072">
    <property type="entry name" value="Response_reg"/>
    <property type="match status" value="1"/>
</dbReference>
<dbReference type="Proteomes" id="UP000001409">
    <property type="component" value="Chromosome"/>
</dbReference>
<evidence type="ECO:0000259" key="9">
    <source>
        <dbReference type="PROSITE" id="PS51755"/>
    </source>
</evidence>
<dbReference type="AlphaFoldDB" id="Q8FTV0"/>
<evidence type="ECO:0000256" key="4">
    <source>
        <dbReference type="ARBA" id="ARBA00023125"/>
    </source>
</evidence>
<dbReference type="HOGENOM" id="CLU_000445_30_4_11"/>
<dbReference type="Gene3D" id="3.40.50.2300">
    <property type="match status" value="1"/>
</dbReference>
<dbReference type="GO" id="GO:0032993">
    <property type="term" value="C:protein-DNA complex"/>
    <property type="evidence" value="ECO:0007669"/>
    <property type="project" value="TreeGrafter"/>
</dbReference>
<evidence type="ECO:0000256" key="7">
    <source>
        <dbReference type="PROSITE-ProRule" id="PRU01091"/>
    </source>
</evidence>
<keyword evidence="3" id="KW-0805">Transcription regulation</keyword>
<dbReference type="SMART" id="SM00448">
    <property type="entry name" value="REC"/>
    <property type="match status" value="1"/>
</dbReference>
<keyword evidence="2" id="KW-0902">Two-component regulatory system</keyword>
<feature type="modified residue" description="4-aspartylphosphate" evidence="6">
    <location>
        <position position="63"/>
    </location>
</feature>
<dbReference type="GO" id="GO:0005829">
    <property type="term" value="C:cytosol"/>
    <property type="evidence" value="ECO:0007669"/>
    <property type="project" value="TreeGrafter"/>
</dbReference>
<dbReference type="OrthoDB" id="9790442at2"/>
<dbReference type="InterPro" id="IPR036388">
    <property type="entry name" value="WH-like_DNA-bd_sf"/>
</dbReference>
<accession>C8NKK0</accession>
<dbReference type="InterPro" id="IPR039420">
    <property type="entry name" value="WalR-like"/>
</dbReference>
<evidence type="ECO:0000259" key="8">
    <source>
        <dbReference type="PROSITE" id="PS50110"/>
    </source>
</evidence>
<dbReference type="InterPro" id="IPR016032">
    <property type="entry name" value="Sig_transdc_resp-reg_C-effctor"/>
</dbReference>
<organism evidence="10 11">
    <name type="scientific">Corynebacterium efficiens (strain DSM 44549 / YS-314 / AJ 12310 / JCM 11189 / NBRC 100395)</name>
    <dbReference type="NCBI Taxonomy" id="196164"/>
    <lineage>
        <taxon>Bacteria</taxon>
        <taxon>Bacillati</taxon>
        <taxon>Actinomycetota</taxon>
        <taxon>Actinomycetes</taxon>
        <taxon>Mycobacteriales</taxon>
        <taxon>Corynebacteriaceae</taxon>
        <taxon>Corynebacterium</taxon>
    </lineage>
</organism>
<dbReference type="SMART" id="SM00862">
    <property type="entry name" value="Trans_reg_C"/>
    <property type="match status" value="1"/>
</dbReference>